<comment type="caution">
    <text evidence="9">The sequence shown here is derived from an EMBL/GenBank/DDBJ whole genome shotgun (WGS) entry which is preliminary data.</text>
</comment>
<comment type="subcellular location">
    <subcellularLocation>
        <location evidence="1">Cell membrane</location>
        <topology evidence="1">Multi-pass membrane protein</topology>
    </subcellularLocation>
</comment>
<dbReference type="GO" id="GO:0005886">
    <property type="term" value="C:plasma membrane"/>
    <property type="evidence" value="ECO:0007669"/>
    <property type="project" value="UniProtKB-SubCell"/>
</dbReference>
<keyword evidence="3" id="KW-1003">Cell membrane</keyword>
<dbReference type="PANTHER" id="PTHR30012">
    <property type="entry name" value="GENERAL SECRETION PATHWAY PROTEIN"/>
    <property type="match status" value="1"/>
</dbReference>
<keyword evidence="6 7" id="KW-0472">Membrane</keyword>
<dbReference type="Gene3D" id="1.20.81.30">
    <property type="entry name" value="Type II secretion system (T2SS), domain F"/>
    <property type="match status" value="2"/>
</dbReference>
<feature type="transmembrane region" description="Helical" evidence="7">
    <location>
        <begin position="114"/>
        <end position="137"/>
    </location>
</feature>
<dbReference type="Proteomes" id="UP000297014">
    <property type="component" value="Unassembled WGS sequence"/>
</dbReference>
<evidence type="ECO:0000313" key="11">
    <source>
        <dbReference type="Proteomes" id="UP000002754"/>
    </source>
</evidence>
<sequence length="348" mass="40231">MVKNRIRLRKNHQALVNQLARIAQLLEQGYPLTIALSFIKLHASIEHQQLYAKVEEDLKAGVSVSEAFEVFALPNDVLSFIYFYEQQGDLAKAFKQASDLYRKKEKTKKELSKILRYPLVLIWITVLMSLMLQQFIAPHLTQMFLSFQGTPPFITSLFFLVIDFMPLFSVSLIGTVFVIGIYYLYVIKKSNASRKMNLLLKIPLIKSFMKQILTYFFALQLGHLLESGMSVRHALSIFENQHYLSFFREEVSLIKSELIQGHSLFEIMSTRTFFMNELALVIENGERTGYLGKDLQSYSELLFFDLEDKIQKLFAMIQPAFFILMGGFVLFLFLAVMLPMFTLIGTLN</sequence>
<dbReference type="STRING" id="1218173.BALCAV_0210810"/>
<evidence type="ECO:0000256" key="6">
    <source>
        <dbReference type="ARBA" id="ARBA00023136"/>
    </source>
</evidence>
<protein>
    <recommendedName>
        <fullName evidence="8">Type II secretion system protein GspF domain-containing protein</fullName>
    </recommendedName>
</protein>
<evidence type="ECO:0000313" key="10">
    <source>
        <dbReference type="EMBL" id="THG89991.1"/>
    </source>
</evidence>
<accession>A0A094XEW6</accession>
<feature type="domain" description="Type II secretion system protein GspF" evidence="8">
    <location>
        <begin position="217"/>
        <end position="339"/>
    </location>
</feature>
<evidence type="ECO:0000313" key="9">
    <source>
        <dbReference type="EMBL" id="KGA97295.1"/>
    </source>
</evidence>
<reference evidence="9 11" key="1">
    <citation type="journal article" date="2014" name="Genome Announc.">
        <title>Draft Genome Sequence of Bacillus alcalophilus AV1934, a Classic Alkaliphile Isolated from Human Feces in 1934.</title>
        <authorList>
            <person name="Attie O."/>
            <person name="Jayaprakash A."/>
            <person name="Shah H."/>
            <person name="Paulsen I.T."/>
            <person name="Morino M."/>
            <person name="Takahashi Y."/>
            <person name="Narumi I."/>
            <person name="Sachidanandam R."/>
            <person name="Satoh K."/>
            <person name="Ito M."/>
            <person name="Krulwich T.A."/>
        </authorList>
    </citation>
    <scope>NUCLEOTIDE SEQUENCE [LARGE SCALE GENOMIC DNA]</scope>
    <source>
        <strain evidence="9 11">AV1934</strain>
    </source>
</reference>
<keyword evidence="5 7" id="KW-1133">Transmembrane helix</keyword>
<keyword evidence="11" id="KW-1185">Reference proteome</keyword>
<feature type="transmembrane region" description="Helical" evidence="7">
    <location>
        <begin position="320"/>
        <end position="344"/>
    </location>
</feature>
<dbReference type="EMBL" id="JALP01000186">
    <property type="protein sequence ID" value="THG89991.1"/>
    <property type="molecule type" value="Genomic_DNA"/>
</dbReference>
<comment type="similarity">
    <text evidence="2">Belongs to the GSP F family.</text>
</comment>
<dbReference type="EMBL" id="ALPT02000032">
    <property type="protein sequence ID" value="KGA97295.1"/>
    <property type="molecule type" value="Genomic_DNA"/>
</dbReference>
<feature type="transmembrane region" description="Helical" evidence="7">
    <location>
        <begin position="157"/>
        <end position="186"/>
    </location>
</feature>
<evidence type="ECO:0000256" key="1">
    <source>
        <dbReference type="ARBA" id="ARBA00004651"/>
    </source>
</evidence>
<evidence type="ECO:0000256" key="4">
    <source>
        <dbReference type="ARBA" id="ARBA00022692"/>
    </source>
</evidence>
<evidence type="ECO:0000259" key="8">
    <source>
        <dbReference type="Pfam" id="PF00482"/>
    </source>
</evidence>
<dbReference type="Pfam" id="PF00482">
    <property type="entry name" value="T2SSF"/>
    <property type="match status" value="2"/>
</dbReference>
<evidence type="ECO:0000256" key="3">
    <source>
        <dbReference type="ARBA" id="ARBA00022475"/>
    </source>
</evidence>
<evidence type="ECO:0000256" key="2">
    <source>
        <dbReference type="ARBA" id="ARBA00005745"/>
    </source>
</evidence>
<keyword evidence="4 7" id="KW-0812">Transmembrane</keyword>
<dbReference type="InterPro" id="IPR047692">
    <property type="entry name" value="T4P_ComGB"/>
</dbReference>
<organism evidence="9 11">
    <name type="scientific">Alkalihalobacillus alcalophilus ATCC 27647 = CGMCC 1.3604</name>
    <dbReference type="NCBI Taxonomy" id="1218173"/>
    <lineage>
        <taxon>Bacteria</taxon>
        <taxon>Bacillati</taxon>
        <taxon>Bacillota</taxon>
        <taxon>Bacilli</taxon>
        <taxon>Bacillales</taxon>
        <taxon>Bacillaceae</taxon>
        <taxon>Alkalihalobacillus</taxon>
    </lineage>
</organism>
<dbReference type="NCBIfam" id="NF041012">
    <property type="entry name" value="T4P_ComGB"/>
    <property type="match status" value="1"/>
</dbReference>
<dbReference type="AlphaFoldDB" id="A0A094XEW6"/>
<dbReference type="eggNOG" id="COG1459">
    <property type="taxonomic scope" value="Bacteria"/>
</dbReference>
<evidence type="ECO:0000256" key="7">
    <source>
        <dbReference type="SAM" id="Phobius"/>
    </source>
</evidence>
<dbReference type="InterPro" id="IPR003004">
    <property type="entry name" value="GspF/PilC"/>
</dbReference>
<reference evidence="10 12" key="2">
    <citation type="submission" date="2014-01" db="EMBL/GenBank/DDBJ databases">
        <title>Draft genome sequencing of Bacillus alcalophilus CGMCC 1.3604.</title>
        <authorList>
            <person name="Yang J."/>
            <person name="Diao L."/>
            <person name="Yang S."/>
        </authorList>
    </citation>
    <scope>NUCLEOTIDE SEQUENCE [LARGE SCALE GENOMIC DNA]</scope>
    <source>
        <strain evidence="10 12">CGMCC 1.3604</strain>
    </source>
</reference>
<name>A0A094XEW6_ALKAL</name>
<dbReference type="InterPro" id="IPR042094">
    <property type="entry name" value="T2SS_GspF_sf"/>
</dbReference>
<gene>
    <name evidence="10" type="ORF">AJ85_14075</name>
    <name evidence="9" type="ORF">BALCAV_0210810</name>
</gene>
<evidence type="ECO:0000313" key="12">
    <source>
        <dbReference type="Proteomes" id="UP000297014"/>
    </source>
</evidence>
<dbReference type="Proteomes" id="UP000002754">
    <property type="component" value="Unassembled WGS sequence"/>
</dbReference>
<proteinExistence type="inferred from homology"/>
<evidence type="ECO:0000256" key="5">
    <source>
        <dbReference type="ARBA" id="ARBA00022989"/>
    </source>
</evidence>
<dbReference type="PANTHER" id="PTHR30012:SF0">
    <property type="entry name" value="TYPE II SECRETION SYSTEM PROTEIN F-RELATED"/>
    <property type="match status" value="1"/>
</dbReference>
<feature type="domain" description="Type II secretion system protein GspF" evidence="8">
    <location>
        <begin position="21"/>
        <end position="132"/>
    </location>
</feature>
<dbReference type="InterPro" id="IPR018076">
    <property type="entry name" value="T2SS_GspF_dom"/>
</dbReference>